<comment type="similarity">
    <text evidence="2">Belongs to the 5'-nucleotidase family.</text>
</comment>
<dbReference type="Proteomes" id="UP000186795">
    <property type="component" value="Unassembled WGS sequence"/>
</dbReference>
<accession>A0A1N7NWH6</accession>
<keyword evidence="2" id="KW-0547">Nucleotide-binding</keyword>
<evidence type="ECO:0000313" key="5">
    <source>
        <dbReference type="EMBL" id="SIT02713.1"/>
    </source>
</evidence>
<keyword evidence="6" id="KW-1185">Reference proteome</keyword>
<dbReference type="GO" id="GO:0046872">
    <property type="term" value="F:metal ion binding"/>
    <property type="evidence" value="ECO:0007669"/>
    <property type="project" value="InterPro"/>
</dbReference>
<dbReference type="Gene3D" id="3.90.780.10">
    <property type="entry name" value="5'-Nucleotidase, C-terminal domain"/>
    <property type="match status" value="1"/>
</dbReference>
<name>A0A1N7NWH6_9BACL</name>
<dbReference type="InterPro" id="IPR004843">
    <property type="entry name" value="Calcineurin-like_PHP"/>
</dbReference>
<dbReference type="GO" id="GO:0008253">
    <property type="term" value="F:5'-nucleotidase activity"/>
    <property type="evidence" value="ECO:0007669"/>
    <property type="project" value="TreeGrafter"/>
</dbReference>
<dbReference type="Pfam" id="PF00149">
    <property type="entry name" value="Metallophos"/>
    <property type="match status" value="1"/>
</dbReference>
<dbReference type="InterPro" id="IPR006146">
    <property type="entry name" value="5'-Nucleotdase_CS"/>
</dbReference>
<reference evidence="6" key="1">
    <citation type="submission" date="2017-01" db="EMBL/GenBank/DDBJ databases">
        <authorList>
            <person name="Varghese N."/>
            <person name="Submissions S."/>
        </authorList>
    </citation>
    <scope>NUCLEOTIDE SEQUENCE [LARGE SCALE GENOMIC DNA]</scope>
    <source>
        <strain evidence="6">DSM 45196</strain>
    </source>
</reference>
<dbReference type="InterPro" id="IPR008334">
    <property type="entry name" value="5'-Nucleotdase_C"/>
</dbReference>
<dbReference type="EMBL" id="FTOD01000010">
    <property type="protein sequence ID" value="SIT02713.1"/>
    <property type="molecule type" value="Genomic_DNA"/>
</dbReference>
<dbReference type="AlphaFoldDB" id="A0A1N7NWH6"/>
<dbReference type="GO" id="GO:0030288">
    <property type="term" value="C:outer membrane-bounded periplasmic space"/>
    <property type="evidence" value="ECO:0007669"/>
    <property type="project" value="TreeGrafter"/>
</dbReference>
<gene>
    <name evidence="5" type="ORF">SAMN05421790_11094</name>
</gene>
<dbReference type="OrthoDB" id="9793179at2"/>
<dbReference type="PROSITE" id="PS00785">
    <property type="entry name" value="5_NUCLEOTIDASE_1"/>
    <property type="match status" value="1"/>
</dbReference>
<feature type="domain" description="5'-Nucleotidase C-terminal" evidence="4">
    <location>
        <begin position="289"/>
        <end position="427"/>
    </location>
</feature>
<feature type="domain" description="Calcineurin-like phosphoesterase" evidence="3">
    <location>
        <begin position="5"/>
        <end position="203"/>
    </location>
</feature>
<evidence type="ECO:0000259" key="4">
    <source>
        <dbReference type="Pfam" id="PF02872"/>
    </source>
</evidence>
<dbReference type="PRINTS" id="PR01607">
    <property type="entry name" value="APYRASEFAMLY"/>
</dbReference>
<keyword evidence="1" id="KW-0732">Signal</keyword>
<dbReference type="Gene3D" id="3.60.21.10">
    <property type="match status" value="1"/>
</dbReference>
<dbReference type="InterPro" id="IPR036907">
    <property type="entry name" value="5'-Nucleotdase_C_sf"/>
</dbReference>
<protein>
    <submittedName>
        <fullName evidence="5">2',3'-cyclic-nucleotide 2'-phosphodiesterase/5'-or 3'-nucleotidase, 5'-nucleotidase family</fullName>
    </submittedName>
</protein>
<evidence type="ECO:0000256" key="1">
    <source>
        <dbReference type="ARBA" id="ARBA00022729"/>
    </source>
</evidence>
<dbReference type="CDD" id="cd00845">
    <property type="entry name" value="MPP_UshA_N_like"/>
    <property type="match status" value="1"/>
</dbReference>
<dbReference type="RefSeq" id="WP_076525901.1">
    <property type="nucleotide sequence ID" value="NZ_CP048103.1"/>
</dbReference>
<dbReference type="PANTHER" id="PTHR11575">
    <property type="entry name" value="5'-NUCLEOTIDASE-RELATED"/>
    <property type="match status" value="1"/>
</dbReference>
<keyword evidence="2" id="KW-0378">Hydrolase</keyword>
<dbReference type="Pfam" id="PF02872">
    <property type="entry name" value="5_nucleotid_C"/>
    <property type="match status" value="1"/>
</dbReference>
<dbReference type="GO" id="GO:0008768">
    <property type="term" value="F:UDP-sugar diphosphatase activity"/>
    <property type="evidence" value="ECO:0007669"/>
    <property type="project" value="TreeGrafter"/>
</dbReference>
<dbReference type="InterPro" id="IPR006179">
    <property type="entry name" value="5_nucleotidase/apyrase"/>
</dbReference>
<organism evidence="5 6">
    <name type="scientific">Kroppenstedtia eburnea</name>
    <dbReference type="NCBI Taxonomy" id="714067"/>
    <lineage>
        <taxon>Bacteria</taxon>
        <taxon>Bacillati</taxon>
        <taxon>Bacillota</taxon>
        <taxon>Bacilli</taxon>
        <taxon>Bacillales</taxon>
        <taxon>Thermoactinomycetaceae</taxon>
        <taxon>Kroppenstedtia</taxon>
    </lineage>
</organism>
<dbReference type="SUPFAM" id="SSF55816">
    <property type="entry name" value="5'-nucleotidase (syn. UDP-sugar hydrolase), C-terminal domain"/>
    <property type="match status" value="1"/>
</dbReference>
<sequence length="476" mass="53924">MSRVHILHTNDLHSHFESMPSIHTLLHRLSEQLEGEGEKVFRVDLGDHMDRFSLETEGTLGRANRAVMDFTGYELVTLGNNELLTFSKKELHDLYEKAPFDVLALNVEEEDGQRPPWIKPWEIRDVDGFRIGFLGVTIPFPQFYELLGWQVSDPFEVLPRAVSHLRKEVHAVVILSHLGLGNDRRLAEVVPGIDVILGSHTHHLLEVPERVGNTLITGAGKFGGHVGHVMLDFDPVQHRVTAREARCLPVADVDPDPRLKARISLFRREAEEYLSEAIRELNHPLPVDWYAESPLGNFLADGLLQWVPDSDCALVNAGQLLGGLQAGPVTREHLHRICPHPINPVQLVLTGRQIRGILEDSLIRDRQEREIRGFGFRGKKLGMMNLAGMEAEVNPLKPPGQRLGRVQINGALLEKDRDYRVATIDMFTFGAGYGEFKKGREKKYFLPEFLRDVLAHHLRQSGAPERSFRPRWRDPG</sequence>
<evidence type="ECO:0000259" key="3">
    <source>
        <dbReference type="Pfam" id="PF00149"/>
    </source>
</evidence>
<evidence type="ECO:0000313" key="6">
    <source>
        <dbReference type="Proteomes" id="UP000186795"/>
    </source>
</evidence>
<dbReference type="PANTHER" id="PTHR11575:SF23">
    <property type="entry name" value="5-NUCLEOTIDASE FAMILY PROTEIN"/>
    <property type="match status" value="1"/>
</dbReference>
<dbReference type="GO" id="GO:0009166">
    <property type="term" value="P:nucleotide catabolic process"/>
    <property type="evidence" value="ECO:0007669"/>
    <property type="project" value="InterPro"/>
</dbReference>
<dbReference type="GO" id="GO:0000166">
    <property type="term" value="F:nucleotide binding"/>
    <property type="evidence" value="ECO:0007669"/>
    <property type="project" value="UniProtKB-KW"/>
</dbReference>
<evidence type="ECO:0000256" key="2">
    <source>
        <dbReference type="RuleBase" id="RU362119"/>
    </source>
</evidence>
<dbReference type="SUPFAM" id="SSF56300">
    <property type="entry name" value="Metallo-dependent phosphatases"/>
    <property type="match status" value="1"/>
</dbReference>
<dbReference type="InterPro" id="IPR029052">
    <property type="entry name" value="Metallo-depent_PP-like"/>
</dbReference>
<proteinExistence type="inferred from homology"/>